<dbReference type="InterPro" id="IPR027417">
    <property type="entry name" value="P-loop_NTPase"/>
</dbReference>
<protein>
    <submittedName>
        <fullName evidence="2">Chromosome partitioning protein</fullName>
    </submittedName>
</protein>
<dbReference type="Gene3D" id="3.40.50.300">
    <property type="entry name" value="P-loop containing nucleotide triphosphate hydrolases"/>
    <property type="match status" value="1"/>
</dbReference>
<dbReference type="PANTHER" id="PTHR13696">
    <property type="entry name" value="P-LOOP CONTAINING NUCLEOSIDE TRIPHOSPHATE HYDROLASE"/>
    <property type="match status" value="1"/>
</dbReference>
<accession>A0A1K2H4L0</accession>
<dbReference type="OrthoDB" id="69313at2"/>
<evidence type="ECO:0000313" key="3">
    <source>
        <dbReference type="Proteomes" id="UP000186513"/>
    </source>
</evidence>
<dbReference type="InterPro" id="IPR050678">
    <property type="entry name" value="DNA_Partitioning_ATPase"/>
</dbReference>
<proteinExistence type="predicted"/>
<dbReference type="EMBL" id="FPKR01000001">
    <property type="protein sequence ID" value="SFZ70823.1"/>
    <property type="molecule type" value="Genomic_DNA"/>
</dbReference>
<dbReference type="InterPro" id="IPR002586">
    <property type="entry name" value="CobQ/CobB/MinD/ParA_Nub-bd_dom"/>
</dbReference>
<evidence type="ECO:0000259" key="1">
    <source>
        <dbReference type="Pfam" id="PF01656"/>
    </source>
</evidence>
<dbReference type="RefSeq" id="WP_072426857.1">
    <property type="nucleotide sequence ID" value="NZ_FPKR01000001.1"/>
</dbReference>
<dbReference type="STRING" id="1121279.SAMN02745887_00323"/>
<organism evidence="2 3">
    <name type="scientific">Chitinimonas taiwanensis DSM 18899</name>
    <dbReference type="NCBI Taxonomy" id="1121279"/>
    <lineage>
        <taxon>Bacteria</taxon>
        <taxon>Pseudomonadati</taxon>
        <taxon>Pseudomonadota</taxon>
        <taxon>Betaproteobacteria</taxon>
        <taxon>Neisseriales</taxon>
        <taxon>Chitinibacteraceae</taxon>
        <taxon>Chitinimonas</taxon>
    </lineage>
</organism>
<dbReference type="Proteomes" id="UP000186513">
    <property type="component" value="Unassembled WGS sequence"/>
</dbReference>
<dbReference type="CDD" id="cd02042">
    <property type="entry name" value="ParAB_family"/>
    <property type="match status" value="1"/>
</dbReference>
<reference evidence="2 3" key="1">
    <citation type="submission" date="2016-11" db="EMBL/GenBank/DDBJ databases">
        <authorList>
            <person name="Jaros S."/>
            <person name="Januszkiewicz K."/>
            <person name="Wedrychowicz H."/>
        </authorList>
    </citation>
    <scope>NUCLEOTIDE SEQUENCE [LARGE SCALE GENOMIC DNA]</scope>
    <source>
        <strain evidence="2 3">DSM 18899</strain>
    </source>
</reference>
<dbReference type="AlphaFoldDB" id="A0A1K2H4L0"/>
<evidence type="ECO:0000313" key="2">
    <source>
        <dbReference type="EMBL" id="SFZ70823.1"/>
    </source>
</evidence>
<dbReference type="Pfam" id="PF01656">
    <property type="entry name" value="CbiA"/>
    <property type="match status" value="1"/>
</dbReference>
<dbReference type="PANTHER" id="PTHR13696:SF96">
    <property type="entry name" value="COBQ_COBB_MIND_PARA NUCLEOTIDE BINDING DOMAIN-CONTAINING PROTEIN"/>
    <property type="match status" value="1"/>
</dbReference>
<gene>
    <name evidence="2" type="ORF">SAMN02745887_00323</name>
</gene>
<sequence>MQTILIANPKGGAGKSTLATNLASHFAWQGRAVVLGDIDRQQSAAYWLSLRSASFPRIHHWDASEDEGLAKPPKGSELAILDTPAGLRGKKLEAALKLSDHILVPVQPSSFDMWASRDFFARLAEEKQVRKGKVQVGVVGVRVKAHTRASQQLVDFLAEFELPVLSCLRDTQYYLQTLPRGLGLFDLPKPRVARDLEQWQPILDWLDT</sequence>
<feature type="domain" description="CobQ/CobB/MinD/ParA nucleotide binding" evidence="1">
    <location>
        <begin position="4"/>
        <end position="169"/>
    </location>
</feature>
<dbReference type="SUPFAM" id="SSF52540">
    <property type="entry name" value="P-loop containing nucleoside triphosphate hydrolases"/>
    <property type="match status" value="1"/>
</dbReference>
<name>A0A1K2H4L0_9NEIS</name>
<keyword evidence="3" id="KW-1185">Reference proteome</keyword>